<dbReference type="CDD" id="cd06170">
    <property type="entry name" value="LuxR_C_like"/>
    <property type="match status" value="1"/>
</dbReference>
<dbReference type="PROSITE" id="PS00622">
    <property type="entry name" value="HTH_LUXR_1"/>
    <property type="match status" value="1"/>
</dbReference>
<dbReference type="InterPro" id="IPR016032">
    <property type="entry name" value="Sig_transdc_resp-reg_C-effctor"/>
</dbReference>
<dbReference type="InterPro" id="IPR002182">
    <property type="entry name" value="NB-ARC"/>
</dbReference>
<feature type="domain" description="HTH luxR-type" evidence="4">
    <location>
        <begin position="786"/>
        <end position="851"/>
    </location>
</feature>
<gene>
    <name evidence="5" type="ORF">DFR56_110122</name>
</gene>
<name>A0A2V3VXL7_9BACI</name>
<keyword evidence="3" id="KW-0804">Transcription</keyword>
<dbReference type="GO" id="GO:0006355">
    <property type="term" value="P:regulation of DNA-templated transcription"/>
    <property type="evidence" value="ECO:0007669"/>
    <property type="project" value="InterPro"/>
</dbReference>
<protein>
    <submittedName>
        <fullName evidence="5">LuxR family maltose regulon positive regulatory protein</fullName>
    </submittedName>
</protein>
<dbReference type="Pfam" id="PF25873">
    <property type="entry name" value="WHD_MalT"/>
    <property type="match status" value="1"/>
</dbReference>
<dbReference type="SUPFAM" id="SSF46894">
    <property type="entry name" value="C-terminal effector domain of the bipartite response regulators"/>
    <property type="match status" value="1"/>
</dbReference>
<dbReference type="InterPro" id="IPR036388">
    <property type="entry name" value="WH-like_DNA-bd_sf"/>
</dbReference>
<keyword evidence="2" id="KW-0238">DNA-binding</keyword>
<proteinExistence type="predicted"/>
<comment type="caution">
    <text evidence="5">The sequence shown here is derived from an EMBL/GenBank/DDBJ whole genome shotgun (WGS) entry which is preliminary data.</text>
</comment>
<evidence type="ECO:0000313" key="6">
    <source>
        <dbReference type="Proteomes" id="UP000247978"/>
    </source>
</evidence>
<reference evidence="5 6" key="1">
    <citation type="submission" date="2018-05" db="EMBL/GenBank/DDBJ databases">
        <title>Genomic Encyclopedia of Type Strains, Phase IV (KMG-IV): sequencing the most valuable type-strain genomes for metagenomic binning, comparative biology and taxonomic classification.</title>
        <authorList>
            <person name="Goeker M."/>
        </authorList>
    </citation>
    <scope>NUCLEOTIDE SEQUENCE [LARGE SCALE GENOMIC DNA]</scope>
    <source>
        <strain evidence="5 6">DSM 28556</strain>
    </source>
</reference>
<keyword evidence="1" id="KW-0805">Transcription regulation</keyword>
<dbReference type="GO" id="GO:0003677">
    <property type="term" value="F:DNA binding"/>
    <property type="evidence" value="ECO:0007669"/>
    <property type="project" value="UniProtKB-KW"/>
</dbReference>
<dbReference type="PRINTS" id="PR00038">
    <property type="entry name" value="HTHLUXR"/>
</dbReference>
<dbReference type="Pfam" id="PF00196">
    <property type="entry name" value="GerE"/>
    <property type="match status" value="1"/>
</dbReference>
<evidence type="ECO:0000256" key="2">
    <source>
        <dbReference type="ARBA" id="ARBA00023125"/>
    </source>
</evidence>
<accession>A0A2V3VXL7</accession>
<dbReference type="InterPro" id="IPR059106">
    <property type="entry name" value="WHD_MalT"/>
</dbReference>
<dbReference type="PANTHER" id="PTHR44688:SF25">
    <property type="entry name" value="HTH LUXR-TYPE DOMAIN-CONTAINING PROTEIN"/>
    <property type="match status" value="1"/>
</dbReference>
<sequence length="854" mass="100553">MISTKLIAPVPRKQYICRERLFQKLLQSEKRKLTLIQGTAGSGKTTLITSFMQEFPSNQYRWLSLDEENNDLFSFWYYFSEAIREDLGEKETDFLTYFETFPQKQEIKSYLIFLINQLQQVEKLTVIVDDFHVVKDSQLLDSIEFFIKYSPEHIRIILLTREAPALYLGQLMMGNQYMEIQGEELKFTSDEAKEFFERFSDRIVDAKELEQLIQWTEGWCGGLQLMALRTAQAPSQSLEQVKGSNKYIMNYLSNEIIENLQKNELHFLLKTSIFEYFTVRLCNELLAMNTSEQMIQKLVRQNLFIVTIDEKKGVYRYHHLFKEFLQHKRAIQYPVEKMNDLQRRAGKIFQQRNDWELSLKHFLQAGSYKEALSGIKRIQYSITSWVYLQQIPLDVLKEDYELLFQRIVYHLCNLEFETCSAILVDLEDIMEEEFYHLFRFIGFFVDDTLIEVEFDSLLIDKLEKLEFTDVTKALVYVTLSMLLGLRDQYAEAIMYCNKSIQLIPRLENPYIQYFSLSCKAQLLESMGELKECERIYQELFSLIERYSYLAPLSVNSRIGIGGVYMKMMRLEEADQVFQQIHHSPAYSYPTFQRAYQYNLLEVAVLKGNRTEIKDRLKQIRELGLYNEHPLYYSALLKYQLLVDQVEPPLLNRFFEKIASESPKRLEDRLIYIRCLLWQENNALALKEVNRLLIQVRKNQIGSILVEALILKIIALSIDDMSNNRERIHLMVEAIHYSYTNEIAYPFVIDGEKLRPILQQVIEVKKKELNTKVISFIERLSGLIDQSKQPNSLLSNREMDVLMTVAAGLSNREIGEKLHISIATVKTHLINIYSKLDVSNRMEAVNEGRRLGLLR</sequence>
<dbReference type="InterPro" id="IPR000792">
    <property type="entry name" value="Tscrpt_reg_LuxR_C"/>
</dbReference>
<evidence type="ECO:0000259" key="4">
    <source>
        <dbReference type="PROSITE" id="PS50043"/>
    </source>
</evidence>
<dbReference type="SMART" id="SM00421">
    <property type="entry name" value="HTH_LUXR"/>
    <property type="match status" value="1"/>
</dbReference>
<dbReference type="InterPro" id="IPR027417">
    <property type="entry name" value="P-loop_NTPase"/>
</dbReference>
<organism evidence="5 6">
    <name type="scientific">Pseudogracilibacillus auburnensis</name>
    <dbReference type="NCBI Taxonomy" id="1494959"/>
    <lineage>
        <taxon>Bacteria</taxon>
        <taxon>Bacillati</taxon>
        <taxon>Bacillota</taxon>
        <taxon>Bacilli</taxon>
        <taxon>Bacillales</taxon>
        <taxon>Bacillaceae</taxon>
        <taxon>Pseudogracilibacillus</taxon>
    </lineage>
</organism>
<dbReference type="SUPFAM" id="SSF52540">
    <property type="entry name" value="P-loop containing nucleoside triphosphate hydrolases"/>
    <property type="match status" value="1"/>
</dbReference>
<dbReference type="Gene3D" id="1.10.10.10">
    <property type="entry name" value="Winged helix-like DNA-binding domain superfamily/Winged helix DNA-binding domain"/>
    <property type="match status" value="1"/>
</dbReference>
<dbReference type="Pfam" id="PF00931">
    <property type="entry name" value="NB-ARC"/>
    <property type="match status" value="1"/>
</dbReference>
<dbReference type="EMBL" id="QJJQ01000010">
    <property type="protein sequence ID" value="PXW85621.1"/>
    <property type="molecule type" value="Genomic_DNA"/>
</dbReference>
<dbReference type="InterPro" id="IPR011990">
    <property type="entry name" value="TPR-like_helical_dom_sf"/>
</dbReference>
<dbReference type="SUPFAM" id="SSF48452">
    <property type="entry name" value="TPR-like"/>
    <property type="match status" value="1"/>
</dbReference>
<dbReference type="Proteomes" id="UP000247978">
    <property type="component" value="Unassembled WGS sequence"/>
</dbReference>
<dbReference type="InterPro" id="IPR019734">
    <property type="entry name" value="TPR_rpt"/>
</dbReference>
<dbReference type="Gene3D" id="1.25.40.10">
    <property type="entry name" value="Tetratricopeptide repeat domain"/>
    <property type="match status" value="1"/>
</dbReference>
<dbReference type="AlphaFoldDB" id="A0A2V3VXL7"/>
<evidence type="ECO:0000313" key="5">
    <source>
        <dbReference type="EMBL" id="PXW85621.1"/>
    </source>
</evidence>
<dbReference type="SMART" id="SM00028">
    <property type="entry name" value="TPR"/>
    <property type="match status" value="2"/>
</dbReference>
<evidence type="ECO:0000256" key="3">
    <source>
        <dbReference type="ARBA" id="ARBA00023163"/>
    </source>
</evidence>
<dbReference type="GO" id="GO:0043531">
    <property type="term" value="F:ADP binding"/>
    <property type="evidence" value="ECO:0007669"/>
    <property type="project" value="InterPro"/>
</dbReference>
<dbReference type="Gene3D" id="3.40.50.300">
    <property type="entry name" value="P-loop containing nucleotide triphosphate hydrolases"/>
    <property type="match status" value="1"/>
</dbReference>
<keyword evidence="6" id="KW-1185">Reference proteome</keyword>
<dbReference type="PANTHER" id="PTHR44688">
    <property type="entry name" value="DNA-BINDING TRANSCRIPTIONAL ACTIVATOR DEVR_DOSR"/>
    <property type="match status" value="1"/>
</dbReference>
<dbReference type="PROSITE" id="PS50043">
    <property type="entry name" value="HTH_LUXR_2"/>
    <property type="match status" value="1"/>
</dbReference>
<evidence type="ECO:0000256" key="1">
    <source>
        <dbReference type="ARBA" id="ARBA00023015"/>
    </source>
</evidence>